<dbReference type="InterPro" id="IPR008189">
    <property type="entry name" value="rRNA_ssu_MeTfrase_I"/>
</dbReference>
<feature type="domain" description="Tetrapyrrole methylase" evidence="7">
    <location>
        <begin position="5"/>
        <end position="201"/>
    </location>
</feature>
<protein>
    <recommendedName>
        <fullName evidence="6">Ribosomal RNA small subunit methyltransferase I</fullName>
        <ecNumber evidence="6">2.1.1.198</ecNumber>
    </recommendedName>
    <alternativeName>
        <fullName evidence="6">16S rRNA 2'-O-ribose C1402 methyltransferase</fullName>
    </alternativeName>
    <alternativeName>
        <fullName evidence="6">rRNA (cytidine-2'-O-)-methyltransferase RsmI</fullName>
    </alternativeName>
</protein>
<proteinExistence type="inferred from homology"/>
<dbReference type="HAMAP" id="MF_01877">
    <property type="entry name" value="16SrRNA_methyltr_I"/>
    <property type="match status" value="1"/>
</dbReference>
<dbReference type="Gene3D" id="3.30.950.10">
    <property type="entry name" value="Methyltransferase, Cobalt-precorrin-4 Transmethylase, Domain 2"/>
    <property type="match status" value="1"/>
</dbReference>
<keyword evidence="9" id="KW-1185">Reference proteome</keyword>
<dbReference type="EC" id="2.1.1.198" evidence="6"/>
<dbReference type="InterPro" id="IPR014776">
    <property type="entry name" value="4pyrrole_Mease_sub2"/>
</dbReference>
<dbReference type="Pfam" id="PF00590">
    <property type="entry name" value="TP_methylase"/>
    <property type="match status" value="1"/>
</dbReference>
<evidence type="ECO:0000313" key="8">
    <source>
        <dbReference type="EMBL" id="MFO3715803.1"/>
    </source>
</evidence>
<dbReference type="PIRSF" id="PIRSF005917">
    <property type="entry name" value="MTase_YraL"/>
    <property type="match status" value="1"/>
</dbReference>
<dbReference type="SUPFAM" id="SSF53790">
    <property type="entry name" value="Tetrapyrrole methylase"/>
    <property type="match status" value="1"/>
</dbReference>
<evidence type="ECO:0000256" key="4">
    <source>
        <dbReference type="ARBA" id="ARBA00022679"/>
    </source>
</evidence>
<dbReference type="GO" id="GO:0032259">
    <property type="term" value="P:methylation"/>
    <property type="evidence" value="ECO:0007669"/>
    <property type="project" value="UniProtKB-KW"/>
</dbReference>
<keyword evidence="3 6" id="KW-0489">Methyltransferase</keyword>
<evidence type="ECO:0000256" key="3">
    <source>
        <dbReference type="ARBA" id="ARBA00022603"/>
    </source>
</evidence>
<keyword evidence="1 6" id="KW-0963">Cytoplasm</keyword>
<dbReference type="CDD" id="cd11648">
    <property type="entry name" value="RsmI"/>
    <property type="match status" value="1"/>
</dbReference>
<sequence length="273" mass="31225">MDYQIYFIPTPIGNLDDMTIRAINTLKEVNIVACEDTRESKKLLDHYGINKPLTSYHKFNETSKSIEIIENVNAGKTYGIITDQGMPGISDPGHILIKKCIEENISYTILPGASSIITALVGSGLDNDRFSYYGFIPKKNGDKKKLYQELENEYKTSILFDTPHNLENTLNDFKEYFADRKLCIARELTKKFEEYVLEDITDIKIEDITLKGEFVLILSGKVKSEDADISAYEDEIKKQIDEGLRTKDIVKNIKKVSDFSKNEIYEYVLSLNK</sequence>
<dbReference type="EMBL" id="JBGMEH010000003">
    <property type="protein sequence ID" value="MFO3715803.1"/>
    <property type="molecule type" value="Genomic_DNA"/>
</dbReference>
<keyword evidence="4 6" id="KW-0808">Transferase</keyword>
<evidence type="ECO:0000256" key="1">
    <source>
        <dbReference type="ARBA" id="ARBA00022490"/>
    </source>
</evidence>
<evidence type="ECO:0000256" key="5">
    <source>
        <dbReference type="ARBA" id="ARBA00022691"/>
    </source>
</evidence>
<keyword evidence="5 6" id="KW-0949">S-adenosyl-L-methionine</keyword>
<comment type="subcellular location">
    <subcellularLocation>
        <location evidence="6">Cytoplasm</location>
    </subcellularLocation>
</comment>
<dbReference type="NCBIfam" id="TIGR00096">
    <property type="entry name" value="16S rRNA (cytidine(1402)-2'-O)-methyltransferase"/>
    <property type="match status" value="1"/>
</dbReference>
<dbReference type="InterPro" id="IPR014777">
    <property type="entry name" value="4pyrrole_Mease_sub1"/>
</dbReference>
<dbReference type="PANTHER" id="PTHR46111:SF1">
    <property type="entry name" value="RIBOSOMAL RNA SMALL SUBUNIT METHYLTRANSFERASE I"/>
    <property type="match status" value="1"/>
</dbReference>
<comment type="catalytic activity">
    <reaction evidence="6">
        <text>cytidine(1402) in 16S rRNA + S-adenosyl-L-methionine = 2'-O-methylcytidine(1402) in 16S rRNA + S-adenosyl-L-homocysteine + H(+)</text>
        <dbReference type="Rhea" id="RHEA:42924"/>
        <dbReference type="Rhea" id="RHEA-COMP:10285"/>
        <dbReference type="Rhea" id="RHEA-COMP:10286"/>
        <dbReference type="ChEBI" id="CHEBI:15378"/>
        <dbReference type="ChEBI" id="CHEBI:57856"/>
        <dbReference type="ChEBI" id="CHEBI:59789"/>
        <dbReference type="ChEBI" id="CHEBI:74495"/>
        <dbReference type="ChEBI" id="CHEBI:82748"/>
        <dbReference type="EC" id="2.1.1.198"/>
    </reaction>
</comment>
<comment type="similarity">
    <text evidence="6">Belongs to the methyltransferase superfamily. RsmI family.</text>
</comment>
<evidence type="ECO:0000256" key="2">
    <source>
        <dbReference type="ARBA" id="ARBA00022552"/>
    </source>
</evidence>
<keyword evidence="2 6" id="KW-0698">rRNA processing</keyword>
<dbReference type="InterPro" id="IPR000878">
    <property type="entry name" value="4pyrrol_Mease"/>
</dbReference>
<evidence type="ECO:0000256" key="6">
    <source>
        <dbReference type="HAMAP-Rule" id="MF_01877"/>
    </source>
</evidence>
<dbReference type="Gene3D" id="3.40.1010.10">
    <property type="entry name" value="Cobalt-precorrin-4 Transmethylase, Domain 1"/>
    <property type="match status" value="1"/>
</dbReference>
<comment type="function">
    <text evidence="6">Catalyzes the 2'-O-methylation of the ribose of cytidine 1402 (C1402) in 16S rRNA.</text>
</comment>
<comment type="caution">
    <text evidence="8">The sequence shown here is derived from an EMBL/GenBank/DDBJ whole genome shotgun (WGS) entry which is preliminary data.</text>
</comment>
<evidence type="ECO:0000259" key="7">
    <source>
        <dbReference type="Pfam" id="PF00590"/>
    </source>
</evidence>
<dbReference type="RefSeq" id="WP_410032590.1">
    <property type="nucleotide sequence ID" value="NZ_JBGMEH010000003.1"/>
</dbReference>
<accession>A0ABW9MVD6</accession>
<dbReference type="InterPro" id="IPR035996">
    <property type="entry name" value="4pyrrol_Methylase_sf"/>
</dbReference>
<gene>
    <name evidence="6 8" type="primary">rsmI</name>
    <name evidence="8" type="ORF">ACCQ40_03240</name>
</gene>
<reference evidence="8 9" key="1">
    <citation type="journal article" date="2025" name="Anaerobe">
        <title>Description of Anaerococcus kampingiae sp. nov., Anaerococcus groningensis sp. nov., Anaerococcus martiniensis sp. nov., and Anaerococcus cruorum sp. nov., isolated from human clinical specimens.</title>
        <authorList>
            <person name="Boiten K.E."/>
            <person name="Meijer J."/>
            <person name="van Wezel E.M."/>
            <person name="Veloo A.C.M."/>
        </authorList>
    </citation>
    <scope>NUCLEOTIDE SEQUENCE [LARGE SCALE GENOMIC DNA]</scope>
    <source>
        <strain evidence="8 9">ENR1039</strain>
    </source>
</reference>
<dbReference type="GO" id="GO:0008168">
    <property type="term" value="F:methyltransferase activity"/>
    <property type="evidence" value="ECO:0007669"/>
    <property type="project" value="UniProtKB-KW"/>
</dbReference>
<dbReference type="Proteomes" id="UP001638015">
    <property type="component" value="Unassembled WGS sequence"/>
</dbReference>
<dbReference type="PANTHER" id="PTHR46111">
    <property type="entry name" value="RIBOSOMAL RNA SMALL SUBUNIT METHYLTRANSFERASE I"/>
    <property type="match status" value="1"/>
</dbReference>
<evidence type="ECO:0000313" key="9">
    <source>
        <dbReference type="Proteomes" id="UP001638015"/>
    </source>
</evidence>
<organism evidence="8 9">
    <name type="scientific">Anaerococcus cruorum</name>
    <dbReference type="NCBI Taxonomy" id="3115617"/>
    <lineage>
        <taxon>Bacteria</taxon>
        <taxon>Bacillati</taxon>
        <taxon>Bacillota</taxon>
        <taxon>Tissierellia</taxon>
        <taxon>Tissierellales</taxon>
        <taxon>Peptoniphilaceae</taxon>
        <taxon>Anaerococcus</taxon>
    </lineage>
</organism>
<name>A0ABW9MVD6_9FIRM</name>